<feature type="transmembrane region" description="Helical" evidence="7">
    <location>
        <begin position="379"/>
        <end position="398"/>
    </location>
</feature>
<feature type="transmembrane region" description="Helical" evidence="7">
    <location>
        <begin position="225"/>
        <end position="246"/>
    </location>
</feature>
<name>A0A1V2I355_9ACTN</name>
<dbReference type="InterPro" id="IPR020846">
    <property type="entry name" value="MFS_dom"/>
</dbReference>
<dbReference type="GO" id="GO:0022857">
    <property type="term" value="F:transmembrane transporter activity"/>
    <property type="evidence" value="ECO:0007669"/>
    <property type="project" value="InterPro"/>
</dbReference>
<feature type="transmembrane region" description="Helical" evidence="7">
    <location>
        <begin position="175"/>
        <end position="195"/>
    </location>
</feature>
<feature type="transmembrane region" description="Helical" evidence="7">
    <location>
        <begin position="20"/>
        <end position="42"/>
    </location>
</feature>
<dbReference type="PANTHER" id="PTHR23517:SF13">
    <property type="entry name" value="MAJOR FACILITATOR SUPERFAMILY MFS_1"/>
    <property type="match status" value="1"/>
</dbReference>
<evidence type="ECO:0000256" key="2">
    <source>
        <dbReference type="ARBA" id="ARBA00022448"/>
    </source>
</evidence>
<evidence type="ECO:0000256" key="1">
    <source>
        <dbReference type="ARBA" id="ARBA00004651"/>
    </source>
</evidence>
<proteinExistence type="predicted"/>
<dbReference type="Pfam" id="PF07690">
    <property type="entry name" value="MFS_1"/>
    <property type="match status" value="1"/>
</dbReference>
<evidence type="ECO:0000256" key="6">
    <source>
        <dbReference type="ARBA" id="ARBA00023136"/>
    </source>
</evidence>
<feature type="transmembrane region" description="Helical" evidence="7">
    <location>
        <begin position="286"/>
        <end position="306"/>
    </location>
</feature>
<feature type="domain" description="Major facilitator superfamily (MFS) profile" evidence="8">
    <location>
        <begin position="19"/>
        <end position="410"/>
    </location>
</feature>
<evidence type="ECO:0000313" key="10">
    <source>
        <dbReference type="Proteomes" id="UP000188929"/>
    </source>
</evidence>
<feature type="transmembrane region" description="Helical" evidence="7">
    <location>
        <begin position="347"/>
        <end position="367"/>
    </location>
</feature>
<feature type="transmembrane region" description="Helical" evidence="7">
    <location>
        <begin position="115"/>
        <end position="133"/>
    </location>
</feature>
<evidence type="ECO:0000256" key="7">
    <source>
        <dbReference type="SAM" id="Phobius"/>
    </source>
</evidence>
<dbReference type="Proteomes" id="UP000188929">
    <property type="component" value="Unassembled WGS sequence"/>
</dbReference>
<dbReference type="PROSITE" id="PS50850">
    <property type="entry name" value="MFS"/>
    <property type="match status" value="1"/>
</dbReference>
<dbReference type="InterPro" id="IPR011701">
    <property type="entry name" value="MFS"/>
</dbReference>
<comment type="subcellular location">
    <subcellularLocation>
        <location evidence="1">Cell membrane</location>
        <topology evidence="1">Multi-pass membrane protein</topology>
    </subcellularLocation>
</comment>
<dbReference type="STRING" id="1834516.BL253_29825"/>
<dbReference type="GO" id="GO:0005886">
    <property type="term" value="C:plasma membrane"/>
    <property type="evidence" value="ECO:0007669"/>
    <property type="project" value="UniProtKB-SubCell"/>
</dbReference>
<keyword evidence="5 7" id="KW-1133">Transmembrane helix</keyword>
<feature type="transmembrane region" description="Helical" evidence="7">
    <location>
        <begin position="54"/>
        <end position="74"/>
    </location>
</feature>
<feature type="transmembrane region" description="Helical" evidence="7">
    <location>
        <begin position="312"/>
        <end position="335"/>
    </location>
</feature>
<keyword evidence="6 7" id="KW-0472">Membrane</keyword>
<dbReference type="Gene3D" id="1.20.1250.20">
    <property type="entry name" value="MFS general substrate transporter like domains"/>
    <property type="match status" value="1"/>
</dbReference>
<dbReference type="PANTHER" id="PTHR23517">
    <property type="entry name" value="RESISTANCE PROTEIN MDTM, PUTATIVE-RELATED-RELATED"/>
    <property type="match status" value="1"/>
</dbReference>
<keyword evidence="2" id="KW-0813">Transport</keyword>
<reference evidence="10" key="1">
    <citation type="submission" date="2016-10" db="EMBL/GenBank/DDBJ databases">
        <title>Frankia sp. NRRL B-16386 Genome sequencing.</title>
        <authorList>
            <person name="Ghodhbane-Gtari F."/>
            <person name="Swanson E."/>
            <person name="Gueddou A."/>
            <person name="Hezbri K."/>
            <person name="Ktari K."/>
            <person name="Nouioui I."/>
            <person name="Morris K."/>
            <person name="Simpson S."/>
            <person name="Abebe-Akele F."/>
            <person name="Thomas K."/>
            <person name="Gtari M."/>
            <person name="Tisa L.S."/>
        </authorList>
    </citation>
    <scope>NUCLEOTIDE SEQUENCE [LARGE SCALE GENOMIC DNA]</scope>
    <source>
        <strain evidence="10">NRRL B-16386</strain>
    </source>
</reference>
<dbReference type="SUPFAM" id="SSF103473">
    <property type="entry name" value="MFS general substrate transporter"/>
    <property type="match status" value="1"/>
</dbReference>
<gene>
    <name evidence="9" type="ORF">BL253_29825</name>
</gene>
<feature type="transmembrane region" description="Helical" evidence="7">
    <location>
        <begin position="86"/>
        <end position="109"/>
    </location>
</feature>
<keyword evidence="10" id="KW-1185">Reference proteome</keyword>
<dbReference type="AlphaFoldDB" id="A0A1V2I355"/>
<sequence>MGSMPAEPLPELRRPSRRVAFVVGSATLILTFVASGTPIPLYSTYRLEDGISNSGLALTTVVYFTMTALSLLLLGRLSNHLGRRPVGIAALLCSIAGGLVLMHVAALPMLVVGRALQGIACGVASSALGSYVIDTAPEAPRWLAALITSIVPPLAVPLGALLSGAIVEYGPAPRVLTYTIVVCALAVGVALLLACPESVGRRDTSAARRTLRPQVRVPPGARRPLLVVGMVAVATWSLGGFFQAFAPGLTADRLGTENTFVVALVFASLSVLSPVGGVLTGRLRPAPSVCLGLGVFATCAVIVAIAVRSGTIVPFLVASFVAGVGQGIAATGGMRGLLARTSADDRAGVLASVFLISYCAAAVPGLITSRLAGHVSLVHITFGYTVLVVVASALAMLAGRAPTIRIEAPVVEPG</sequence>
<protein>
    <submittedName>
        <fullName evidence="9">MFS transporter</fullName>
    </submittedName>
</protein>
<dbReference type="InterPro" id="IPR050171">
    <property type="entry name" value="MFS_Transporters"/>
</dbReference>
<evidence type="ECO:0000256" key="5">
    <source>
        <dbReference type="ARBA" id="ARBA00022989"/>
    </source>
</evidence>
<comment type="caution">
    <text evidence="9">The sequence shown here is derived from an EMBL/GenBank/DDBJ whole genome shotgun (WGS) entry which is preliminary data.</text>
</comment>
<keyword evidence="3" id="KW-1003">Cell membrane</keyword>
<accession>A0A1V2I355</accession>
<dbReference type="EMBL" id="MOMC01000069">
    <property type="protein sequence ID" value="ONH24662.1"/>
    <property type="molecule type" value="Genomic_DNA"/>
</dbReference>
<dbReference type="InterPro" id="IPR036259">
    <property type="entry name" value="MFS_trans_sf"/>
</dbReference>
<feature type="transmembrane region" description="Helical" evidence="7">
    <location>
        <begin position="142"/>
        <end position="163"/>
    </location>
</feature>
<evidence type="ECO:0000256" key="4">
    <source>
        <dbReference type="ARBA" id="ARBA00022692"/>
    </source>
</evidence>
<keyword evidence="4 7" id="KW-0812">Transmembrane</keyword>
<evidence type="ECO:0000259" key="8">
    <source>
        <dbReference type="PROSITE" id="PS50850"/>
    </source>
</evidence>
<organism evidence="9 10">
    <name type="scientific">Pseudofrankia asymbiotica</name>
    <dbReference type="NCBI Taxonomy" id="1834516"/>
    <lineage>
        <taxon>Bacteria</taxon>
        <taxon>Bacillati</taxon>
        <taxon>Actinomycetota</taxon>
        <taxon>Actinomycetes</taxon>
        <taxon>Frankiales</taxon>
        <taxon>Frankiaceae</taxon>
        <taxon>Pseudofrankia</taxon>
    </lineage>
</organism>
<feature type="transmembrane region" description="Helical" evidence="7">
    <location>
        <begin position="258"/>
        <end position="279"/>
    </location>
</feature>
<evidence type="ECO:0000313" key="9">
    <source>
        <dbReference type="EMBL" id="ONH24662.1"/>
    </source>
</evidence>
<evidence type="ECO:0000256" key="3">
    <source>
        <dbReference type="ARBA" id="ARBA00022475"/>
    </source>
</evidence>